<dbReference type="Pfam" id="PF06427">
    <property type="entry name" value="UDP-g_GGTase"/>
    <property type="match status" value="1"/>
</dbReference>
<organism evidence="1 2">
    <name type="scientific">Acer negundo</name>
    <name type="common">Box elder</name>
    <dbReference type="NCBI Taxonomy" id="4023"/>
    <lineage>
        <taxon>Eukaryota</taxon>
        <taxon>Viridiplantae</taxon>
        <taxon>Streptophyta</taxon>
        <taxon>Embryophyta</taxon>
        <taxon>Tracheophyta</taxon>
        <taxon>Spermatophyta</taxon>
        <taxon>Magnoliopsida</taxon>
        <taxon>eudicotyledons</taxon>
        <taxon>Gunneridae</taxon>
        <taxon>Pentapetalae</taxon>
        <taxon>rosids</taxon>
        <taxon>malvids</taxon>
        <taxon>Sapindales</taxon>
        <taxon>Sapindaceae</taxon>
        <taxon>Hippocastanoideae</taxon>
        <taxon>Acereae</taxon>
        <taxon>Acer</taxon>
    </lineage>
</organism>
<protein>
    <submittedName>
        <fullName evidence="1">Uncharacterized protein</fullName>
    </submittedName>
</protein>
<comment type="caution">
    <text evidence="1">The sequence shown here is derived from an EMBL/GenBank/DDBJ whole genome shotgun (WGS) entry which is preliminary data.</text>
</comment>
<evidence type="ECO:0000313" key="1">
    <source>
        <dbReference type="EMBL" id="KAI9162192.1"/>
    </source>
</evidence>
<dbReference type="InterPro" id="IPR009448">
    <property type="entry name" value="UDP-g_GGtrans"/>
</dbReference>
<dbReference type="Proteomes" id="UP001064489">
    <property type="component" value="Chromosome 2"/>
</dbReference>
<name>A0AAD5NKL7_ACENE</name>
<reference evidence="1" key="2">
    <citation type="submission" date="2023-02" db="EMBL/GenBank/DDBJ databases">
        <authorList>
            <person name="Swenson N.G."/>
            <person name="Wegrzyn J.L."/>
            <person name="Mcevoy S.L."/>
        </authorList>
    </citation>
    <scope>NUCLEOTIDE SEQUENCE</scope>
    <source>
        <strain evidence="1">91603</strain>
        <tissue evidence="1">Leaf</tissue>
    </source>
</reference>
<sequence>MLIYEHLFFLASPFTSESTQAFIDKICGFAEANDLSSEAYRSSLPKYSVWEVRKHLNEVMQFLYRQLGMESDVNAVITNGRNKVLTSSAYEDHLIIPSYSVPPSKRDERKDDFSSSDIWGIYFSLPARLLFQSGEKDHESPRGLQLILGTKSAPHLVDPLVMANMGFWQMKVSSATCASRNSELYVLKEDGDASQGKSLSKRITMNDLWGKVVHLEVLKKKGKEQEKLLVSADDDRQSQETKISVLC</sequence>
<dbReference type="AlphaFoldDB" id="A0AAD5NKL7"/>
<dbReference type="GO" id="GO:0018279">
    <property type="term" value="P:protein N-linked glycosylation via asparagine"/>
    <property type="evidence" value="ECO:0007669"/>
    <property type="project" value="TreeGrafter"/>
</dbReference>
<dbReference type="EMBL" id="JAJSOW010000106">
    <property type="protein sequence ID" value="KAI9162192.1"/>
    <property type="molecule type" value="Genomic_DNA"/>
</dbReference>
<dbReference type="GO" id="GO:0051082">
    <property type="term" value="F:unfolded protein binding"/>
    <property type="evidence" value="ECO:0007669"/>
    <property type="project" value="TreeGrafter"/>
</dbReference>
<accession>A0AAD5NKL7</accession>
<dbReference type="GO" id="GO:0036503">
    <property type="term" value="P:ERAD pathway"/>
    <property type="evidence" value="ECO:0007669"/>
    <property type="project" value="TreeGrafter"/>
</dbReference>
<proteinExistence type="predicted"/>
<gene>
    <name evidence="1" type="ORF">LWI28_024767</name>
</gene>
<dbReference type="PANTHER" id="PTHR11226">
    <property type="entry name" value="UDP-GLUCOSE GLYCOPROTEIN:GLUCOSYLTRANSFERASE"/>
    <property type="match status" value="1"/>
</dbReference>
<dbReference type="GO" id="GO:0003980">
    <property type="term" value="F:UDP-glucose:glycoprotein glucosyltransferase activity"/>
    <property type="evidence" value="ECO:0007669"/>
    <property type="project" value="InterPro"/>
</dbReference>
<keyword evidence="2" id="KW-1185">Reference proteome</keyword>
<dbReference type="PANTHER" id="PTHR11226:SF0">
    <property type="entry name" value="UDP-GLUCOSE:GLYCOPROTEIN GLUCOSYLTRANSFERASE"/>
    <property type="match status" value="1"/>
</dbReference>
<dbReference type="GO" id="GO:0005783">
    <property type="term" value="C:endoplasmic reticulum"/>
    <property type="evidence" value="ECO:0007669"/>
    <property type="project" value="TreeGrafter"/>
</dbReference>
<reference evidence="1" key="1">
    <citation type="journal article" date="2022" name="Plant J.">
        <title>Strategies of tolerance reflected in two North American maple genomes.</title>
        <authorList>
            <person name="McEvoy S.L."/>
            <person name="Sezen U.U."/>
            <person name="Trouern-Trend A."/>
            <person name="McMahon S.M."/>
            <person name="Schaberg P.G."/>
            <person name="Yang J."/>
            <person name="Wegrzyn J.L."/>
            <person name="Swenson N.G."/>
        </authorList>
    </citation>
    <scope>NUCLEOTIDE SEQUENCE</scope>
    <source>
        <strain evidence="1">91603</strain>
    </source>
</reference>
<evidence type="ECO:0000313" key="2">
    <source>
        <dbReference type="Proteomes" id="UP001064489"/>
    </source>
</evidence>